<dbReference type="EMBL" id="LLYW01000056">
    <property type="protein sequence ID" value="KUH31435.1"/>
    <property type="molecule type" value="Genomic_DNA"/>
</dbReference>
<dbReference type="STRING" id="227598.APY94_12485"/>
<dbReference type="AlphaFoldDB" id="A0A100XVQ7"/>
<reference evidence="1 2" key="1">
    <citation type="submission" date="2015-10" db="EMBL/GenBank/DDBJ databases">
        <title>Draft genome sequence of Thermococcus celericrescens strain DSM 17994.</title>
        <authorList>
            <person name="Hong S.-J."/>
            <person name="Park C.-E."/>
            <person name="Shin J.-H."/>
        </authorList>
    </citation>
    <scope>NUCLEOTIDE SEQUENCE [LARGE SCALE GENOMIC DNA]</scope>
    <source>
        <strain evidence="1 2">DSM 17994</strain>
    </source>
</reference>
<dbReference type="Proteomes" id="UP000053462">
    <property type="component" value="Unassembled WGS sequence"/>
</dbReference>
<organism evidence="1 2">
    <name type="scientific">Thermococcus celericrescens</name>
    <dbReference type="NCBI Taxonomy" id="227598"/>
    <lineage>
        <taxon>Archaea</taxon>
        <taxon>Methanobacteriati</taxon>
        <taxon>Methanobacteriota</taxon>
        <taxon>Thermococci</taxon>
        <taxon>Thermococcales</taxon>
        <taxon>Thermococcaceae</taxon>
        <taxon>Thermococcus</taxon>
    </lineage>
</organism>
<dbReference type="OrthoDB" id="86190at2157"/>
<dbReference type="RefSeq" id="WP_058939930.1">
    <property type="nucleotide sequence ID" value="NZ_LLYW01000056.1"/>
</dbReference>
<evidence type="ECO:0000313" key="2">
    <source>
        <dbReference type="Proteomes" id="UP000053462"/>
    </source>
</evidence>
<comment type="caution">
    <text evidence="1">The sequence shown here is derived from an EMBL/GenBank/DDBJ whole genome shotgun (WGS) entry which is preliminary data.</text>
</comment>
<evidence type="ECO:0000313" key="1">
    <source>
        <dbReference type="EMBL" id="KUH31435.1"/>
    </source>
</evidence>
<protein>
    <submittedName>
        <fullName evidence="1">Uncharacterized protein</fullName>
    </submittedName>
</protein>
<proteinExistence type="predicted"/>
<gene>
    <name evidence="1" type="ORF">APY94_12485</name>
</gene>
<keyword evidence="2" id="KW-1185">Reference proteome</keyword>
<accession>A0A100XVQ7</accession>
<name>A0A100XVQ7_9EURY</name>
<sequence>MRLEVLSREDMNALSRELSRAGIMNRTREEVSPQISHYVVIEGTYAELLEKAEGIEPVEAALDELRFAYEEITRDWRVGEKKSLERLFGESDLGKLIVVTALMEAGAVAEEDGTLVLNEMVPLDFLRAELRFSIDDIEEYLEDIEERFKTGMVTEYTLEKRYFVEVMEVEGELIEEALEIAKEYATEESVVEAMFDGIARSVLADVILELAERHRRKNELMEAIMEREPIVVEGERERVNIYFDEDAIEDFLKELQSLGYLKVKGNRIWV</sequence>